<keyword evidence="2" id="KW-0812">Transmembrane</keyword>
<evidence type="ECO:0000256" key="2">
    <source>
        <dbReference type="SAM" id="Phobius"/>
    </source>
</evidence>
<reference evidence="3" key="1">
    <citation type="submission" date="2021-01" db="EMBL/GenBank/DDBJ databases">
        <title>Chromosome-level genome assembly of a human fungal pathogen reveals clustering of transcriptionally co-regulated genes.</title>
        <authorList>
            <person name="Voorhies M."/>
            <person name="Cohen S."/>
            <person name="Shea T.P."/>
            <person name="Petrus S."/>
            <person name="Munoz J.F."/>
            <person name="Poplawski S."/>
            <person name="Goldman W.E."/>
            <person name="Michael T."/>
            <person name="Cuomo C.A."/>
            <person name="Sil A."/>
            <person name="Beyhan S."/>
        </authorList>
    </citation>
    <scope>NUCLEOTIDE SEQUENCE</scope>
    <source>
        <strain evidence="3">WU24</strain>
    </source>
</reference>
<keyword evidence="2" id="KW-0472">Membrane</keyword>
<protein>
    <submittedName>
        <fullName evidence="3">DUF3445 superfamily domain-containing protein</fullName>
    </submittedName>
</protein>
<feature type="compositionally biased region" description="Basic and acidic residues" evidence="1">
    <location>
        <begin position="258"/>
        <end position="271"/>
    </location>
</feature>
<proteinExistence type="predicted"/>
<dbReference type="VEuPathDB" id="FungiDB:I7I51_01910"/>
<evidence type="ECO:0000256" key="1">
    <source>
        <dbReference type="SAM" id="MobiDB-lite"/>
    </source>
</evidence>
<evidence type="ECO:0000313" key="3">
    <source>
        <dbReference type="EMBL" id="QSS64836.1"/>
    </source>
</evidence>
<name>A0A8A1MEB1_AJECA</name>
<dbReference type="InterPro" id="IPR021848">
    <property type="entry name" value="HODM_asu-like"/>
</dbReference>
<evidence type="ECO:0000313" key="4">
    <source>
        <dbReference type="Proteomes" id="UP000663671"/>
    </source>
</evidence>
<gene>
    <name evidence="3" type="ORF">I7I51_01910</name>
</gene>
<organism evidence="3 4">
    <name type="scientific">Ajellomyces capsulatus</name>
    <name type="common">Darling's disease fungus</name>
    <name type="synonym">Histoplasma capsulatum</name>
    <dbReference type="NCBI Taxonomy" id="5037"/>
    <lineage>
        <taxon>Eukaryota</taxon>
        <taxon>Fungi</taxon>
        <taxon>Dikarya</taxon>
        <taxon>Ascomycota</taxon>
        <taxon>Pezizomycotina</taxon>
        <taxon>Eurotiomycetes</taxon>
        <taxon>Eurotiomycetidae</taxon>
        <taxon>Onygenales</taxon>
        <taxon>Ajellomycetaceae</taxon>
        <taxon>Histoplasma</taxon>
    </lineage>
</organism>
<dbReference type="AlphaFoldDB" id="A0A8A1MEB1"/>
<dbReference type="Pfam" id="PF11927">
    <property type="entry name" value="HODM_asu-like"/>
    <property type="match status" value="1"/>
</dbReference>
<feature type="region of interest" description="Disordered" evidence="1">
    <location>
        <begin position="240"/>
        <end position="271"/>
    </location>
</feature>
<dbReference type="EMBL" id="CP069114">
    <property type="protein sequence ID" value="QSS64836.1"/>
    <property type="molecule type" value="Genomic_DNA"/>
</dbReference>
<keyword evidence="2" id="KW-1133">Transmembrane helix</keyword>
<sequence>MDRASQMIEAVPFRAQMTKAMDLLVQYFSLMNTITKVVLVTLLVMVLQRHKSNKACKPAHFDIAIRAEIERQKKFDAMLCTSDFPPVEPLRKFDWEKTEPLKLRPYKPKYHLTMALENLDPNELILMDKTYKERTNLRRELLKKYPDVVCRVNKDDEEDPRIRTAVKELYRYIMGIYLPNRYPQMFKLVQTDFETGPALMVRNLTTMELFPIQISTTRSTRSILETLIKSVDEDMLILLPERNGGDGQGKRGQKRDHHANNEKDSDDLRSDSSDDVMYVLEAYAACFPSGFDTREKLGKPLAEIHELVPGYKQKLEKSMDRFFHKLPAGKYVKRVNWSVTVDAELFSPFGGIHAHKEEEITQLKLKDVDLDNTFLRCERQTLYRLPQSGAMVFSFHTYRYPIQEIKDEGSAEDLATAIDGVESGSIPEMAVYKRVPAWGEAIKEFLRS</sequence>
<accession>A0A8A1MEB1</accession>
<feature type="transmembrane region" description="Helical" evidence="2">
    <location>
        <begin position="27"/>
        <end position="47"/>
    </location>
</feature>
<dbReference type="Proteomes" id="UP000663671">
    <property type="component" value="Chromosome 1"/>
</dbReference>
<dbReference type="OrthoDB" id="5043642at2759"/>